<dbReference type="Proteomes" id="UP000484988">
    <property type="component" value="Unassembled WGS sequence"/>
</dbReference>
<gene>
    <name evidence="1" type="ORF">SCWH03_49920</name>
</gene>
<dbReference type="SUPFAM" id="SSF53335">
    <property type="entry name" value="S-adenosyl-L-methionine-dependent methyltransferases"/>
    <property type="match status" value="1"/>
</dbReference>
<reference evidence="1 2" key="1">
    <citation type="submission" date="2020-02" db="EMBL/GenBank/DDBJ databases">
        <title>Whole Genome Shotgun Sequence of Streptomyces sp. strain CWH03.</title>
        <authorList>
            <person name="Dohra H."/>
            <person name="Kodani S."/>
            <person name="Yamamura H."/>
        </authorList>
    </citation>
    <scope>NUCLEOTIDE SEQUENCE [LARGE SCALE GENOMIC DNA]</scope>
    <source>
        <strain evidence="1 2">CWH03</strain>
    </source>
</reference>
<name>A0A6A0B0Y8_9ACTN</name>
<organism evidence="1 2">
    <name type="scientific">Streptomyces pacificus</name>
    <dbReference type="NCBI Taxonomy" id="2705029"/>
    <lineage>
        <taxon>Bacteria</taxon>
        <taxon>Bacillati</taxon>
        <taxon>Actinomycetota</taxon>
        <taxon>Actinomycetes</taxon>
        <taxon>Kitasatosporales</taxon>
        <taxon>Streptomycetaceae</taxon>
        <taxon>Streptomyces</taxon>
    </lineage>
</organism>
<keyword evidence="2" id="KW-1185">Reference proteome</keyword>
<evidence type="ECO:0008006" key="3">
    <source>
        <dbReference type="Google" id="ProtNLM"/>
    </source>
</evidence>
<sequence>MKAYAANEESWVRYGQMQLDRGSMPPVPDVIRRGFSDGVGPGAEVLGPVRGRRVLAVGSGPGHQAVHLARRYGALVDAVEPTQEVCTGLG</sequence>
<dbReference type="RefSeq" id="WP_216854791.1">
    <property type="nucleotide sequence ID" value="NZ_BLLG01000019.1"/>
</dbReference>
<comment type="caution">
    <text evidence="1">The sequence shown here is derived from an EMBL/GenBank/DDBJ whole genome shotgun (WGS) entry which is preliminary data.</text>
</comment>
<proteinExistence type="predicted"/>
<dbReference type="AlphaFoldDB" id="A0A6A0B0Y8"/>
<accession>A0A6A0B0Y8</accession>
<protein>
    <recommendedName>
        <fullName evidence="3">Methyltransferase type 11 domain-containing protein</fullName>
    </recommendedName>
</protein>
<evidence type="ECO:0000313" key="1">
    <source>
        <dbReference type="EMBL" id="GFH38742.1"/>
    </source>
</evidence>
<evidence type="ECO:0000313" key="2">
    <source>
        <dbReference type="Proteomes" id="UP000484988"/>
    </source>
</evidence>
<dbReference type="EMBL" id="BLLG01000019">
    <property type="protein sequence ID" value="GFH38742.1"/>
    <property type="molecule type" value="Genomic_DNA"/>
</dbReference>
<dbReference type="InterPro" id="IPR029063">
    <property type="entry name" value="SAM-dependent_MTases_sf"/>
</dbReference>
<dbReference type="Gene3D" id="3.40.50.150">
    <property type="entry name" value="Vaccinia Virus protein VP39"/>
    <property type="match status" value="1"/>
</dbReference>